<keyword evidence="2" id="KW-1185">Reference proteome</keyword>
<evidence type="ECO:0000313" key="1">
    <source>
        <dbReference type="EMBL" id="KAJ8625961.1"/>
    </source>
</evidence>
<accession>A0ACC2KXG6</accession>
<dbReference type="EMBL" id="CM056814">
    <property type="protein sequence ID" value="KAJ8625961.1"/>
    <property type="molecule type" value="Genomic_DNA"/>
</dbReference>
<gene>
    <name evidence="1" type="ORF">MRB53_019268</name>
</gene>
<proteinExistence type="predicted"/>
<comment type="caution">
    <text evidence="1">The sequence shown here is derived from an EMBL/GenBank/DDBJ whole genome shotgun (WGS) entry which is preliminary data.</text>
</comment>
<protein>
    <submittedName>
        <fullName evidence="1">Uncharacterized protein</fullName>
    </submittedName>
</protein>
<organism evidence="1 2">
    <name type="scientific">Persea americana</name>
    <name type="common">Avocado</name>
    <dbReference type="NCBI Taxonomy" id="3435"/>
    <lineage>
        <taxon>Eukaryota</taxon>
        <taxon>Viridiplantae</taxon>
        <taxon>Streptophyta</taxon>
        <taxon>Embryophyta</taxon>
        <taxon>Tracheophyta</taxon>
        <taxon>Spermatophyta</taxon>
        <taxon>Magnoliopsida</taxon>
        <taxon>Magnoliidae</taxon>
        <taxon>Laurales</taxon>
        <taxon>Lauraceae</taxon>
        <taxon>Persea</taxon>
    </lineage>
</organism>
<name>A0ACC2KXG6_PERAE</name>
<sequence>MILPSYHLVILNSGISVSEFRRDLGEILATESPVDCDVVIAVTESGAIPAYKGMRVIKAGAQLFPDVLLEKMGLTFSKISMDMMRRLNGMRVVVVEDSFVTAFNKSSSMVKLLEKAGAKQAPINGYCYYGVEVPDRELSAEELGPYDSVAFLSLNKLKEFVDNNMWYWY</sequence>
<evidence type="ECO:0000313" key="2">
    <source>
        <dbReference type="Proteomes" id="UP001234297"/>
    </source>
</evidence>
<dbReference type="Proteomes" id="UP001234297">
    <property type="component" value="Chromosome 6"/>
</dbReference>
<reference evidence="1 2" key="1">
    <citation type="journal article" date="2022" name="Hortic Res">
        <title>A haplotype resolved chromosomal level avocado genome allows analysis of novel avocado genes.</title>
        <authorList>
            <person name="Nath O."/>
            <person name="Fletcher S.J."/>
            <person name="Hayward A."/>
            <person name="Shaw L.M."/>
            <person name="Masouleh A.K."/>
            <person name="Furtado A."/>
            <person name="Henry R.J."/>
            <person name="Mitter N."/>
        </authorList>
    </citation>
    <scope>NUCLEOTIDE SEQUENCE [LARGE SCALE GENOMIC DNA]</scope>
    <source>
        <strain evidence="2">cv. Hass</strain>
    </source>
</reference>